<sequence length="85" mass="8984">MTSAHKRPVAAPYKHAVIFGVICAWVVLIVTIVSMGAWKSSQALLLAVGFSAGTFVVVTLIAMGLNAVVAKQRHESDTQDGPVLH</sequence>
<dbReference type="EMBL" id="JAFBCP010000001">
    <property type="protein sequence ID" value="MBM7816385.1"/>
    <property type="molecule type" value="Genomic_DNA"/>
</dbReference>
<evidence type="ECO:0000256" key="1">
    <source>
        <dbReference type="SAM" id="Phobius"/>
    </source>
</evidence>
<organism evidence="3 4">
    <name type="scientific">Brevibacterium paucivorans</name>
    <dbReference type="NCBI Taxonomy" id="170994"/>
    <lineage>
        <taxon>Bacteria</taxon>
        <taxon>Bacillati</taxon>
        <taxon>Actinomycetota</taxon>
        <taxon>Actinomycetes</taxon>
        <taxon>Micrococcales</taxon>
        <taxon>Brevibacteriaceae</taxon>
        <taxon>Brevibacterium</taxon>
    </lineage>
</organism>
<dbReference type="Proteomes" id="UP000235598">
    <property type="component" value="Unassembled WGS sequence"/>
</dbReference>
<comment type="caution">
    <text evidence="3">The sequence shown here is derived from an EMBL/GenBank/DDBJ whole genome shotgun (WGS) entry which is preliminary data.</text>
</comment>
<keyword evidence="1" id="KW-0472">Membrane</keyword>
<evidence type="ECO:0000313" key="4">
    <source>
        <dbReference type="Proteomes" id="UP000235598"/>
    </source>
</evidence>
<accession>A0A2N6VL68</accession>
<evidence type="ECO:0000313" key="3">
    <source>
        <dbReference type="EMBL" id="PMD04827.1"/>
    </source>
</evidence>
<dbReference type="AlphaFoldDB" id="A0A2N6VL68"/>
<gene>
    <name evidence="3" type="ORF">CJ199_10730</name>
    <name evidence="2" type="ORF">JOE56_001079</name>
</gene>
<keyword evidence="5" id="KW-1185">Reference proteome</keyword>
<evidence type="ECO:0000313" key="5">
    <source>
        <dbReference type="Proteomes" id="UP000809290"/>
    </source>
</evidence>
<protein>
    <submittedName>
        <fullName evidence="2">Membrane protein</fullName>
    </submittedName>
</protein>
<dbReference type="EMBL" id="PNHK01000004">
    <property type="protein sequence ID" value="PMD04827.1"/>
    <property type="molecule type" value="Genomic_DNA"/>
</dbReference>
<feature type="transmembrane region" description="Helical" evidence="1">
    <location>
        <begin position="16"/>
        <end position="38"/>
    </location>
</feature>
<dbReference type="OrthoDB" id="9840032at2"/>
<dbReference type="RefSeq" id="WP_102239468.1">
    <property type="nucleotide sequence ID" value="NZ_JAFBCP010000001.1"/>
</dbReference>
<keyword evidence="1" id="KW-0812">Transmembrane</keyword>
<name>A0A2N6VL68_9MICO</name>
<dbReference type="Proteomes" id="UP000809290">
    <property type="component" value="Unassembled WGS sequence"/>
</dbReference>
<feature type="transmembrane region" description="Helical" evidence="1">
    <location>
        <begin position="44"/>
        <end position="69"/>
    </location>
</feature>
<keyword evidence="1" id="KW-1133">Transmembrane helix</keyword>
<proteinExistence type="predicted"/>
<reference evidence="2 5" key="2">
    <citation type="submission" date="2021-01" db="EMBL/GenBank/DDBJ databases">
        <title>Sequencing the genomes of 1000 actinobacteria strains.</title>
        <authorList>
            <person name="Klenk H.-P."/>
        </authorList>
    </citation>
    <scope>NUCLEOTIDE SEQUENCE [LARGE SCALE GENOMIC DNA]</scope>
    <source>
        <strain evidence="2 5">DSM 13657</strain>
    </source>
</reference>
<reference evidence="3 4" key="1">
    <citation type="submission" date="2017-09" db="EMBL/GenBank/DDBJ databases">
        <title>Bacterial strain isolated from the female urinary microbiota.</title>
        <authorList>
            <person name="Thomas-White K."/>
            <person name="Kumar N."/>
            <person name="Forster S."/>
            <person name="Putonti C."/>
            <person name="Lawley T."/>
            <person name="Wolfe A.J."/>
        </authorList>
    </citation>
    <scope>NUCLEOTIDE SEQUENCE [LARGE SCALE GENOMIC DNA]</scope>
    <source>
        <strain evidence="3 4">UMB1301</strain>
    </source>
</reference>
<evidence type="ECO:0000313" key="2">
    <source>
        <dbReference type="EMBL" id="MBM7816385.1"/>
    </source>
</evidence>